<accession>A0A060TE98</accession>
<dbReference type="AlphaFoldDB" id="A0A060TE98"/>
<proteinExistence type="predicted"/>
<protein>
    <submittedName>
        <fullName evidence="1">ARAD1D05456p</fullName>
    </submittedName>
</protein>
<reference evidence="1" key="1">
    <citation type="submission" date="2014-02" db="EMBL/GenBank/DDBJ databases">
        <authorList>
            <person name="Genoscope - CEA"/>
        </authorList>
    </citation>
    <scope>NUCLEOTIDE SEQUENCE</scope>
    <source>
        <strain evidence="1">LS3</strain>
    </source>
</reference>
<organism evidence="1">
    <name type="scientific">Blastobotrys adeninivorans</name>
    <name type="common">Yeast</name>
    <name type="synonym">Arxula adeninivorans</name>
    <dbReference type="NCBI Taxonomy" id="409370"/>
    <lineage>
        <taxon>Eukaryota</taxon>
        <taxon>Fungi</taxon>
        <taxon>Dikarya</taxon>
        <taxon>Ascomycota</taxon>
        <taxon>Saccharomycotina</taxon>
        <taxon>Dipodascomycetes</taxon>
        <taxon>Dipodascales</taxon>
        <taxon>Trichomonascaceae</taxon>
        <taxon>Blastobotrys</taxon>
    </lineage>
</organism>
<dbReference type="EMBL" id="HG937694">
    <property type="protein sequence ID" value="CDP37172.1"/>
    <property type="molecule type" value="Genomic_DNA"/>
</dbReference>
<reference evidence="1" key="2">
    <citation type="submission" date="2014-06" db="EMBL/GenBank/DDBJ databases">
        <title>The complete genome of Blastobotrys (Arxula) adeninivorans LS3 - a yeast of biotechnological interest.</title>
        <authorList>
            <person name="Kunze G."/>
            <person name="Gaillardin C."/>
            <person name="Czernicka M."/>
            <person name="Durrens P."/>
            <person name="Martin T."/>
            <person name="Boer E."/>
            <person name="Gabaldon T."/>
            <person name="Cruz J."/>
            <person name="Talla E."/>
            <person name="Marck C."/>
            <person name="Goffeau A."/>
            <person name="Barbe V."/>
            <person name="Baret P."/>
            <person name="Baronian K."/>
            <person name="Beier S."/>
            <person name="Bleykasten C."/>
            <person name="Bode R."/>
            <person name="Casaregola S."/>
            <person name="Despons L."/>
            <person name="Fairhead C."/>
            <person name="Giersberg M."/>
            <person name="Gierski P."/>
            <person name="Hahnel U."/>
            <person name="Hartmann A."/>
            <person name="Jankowska D."/>
            <person name="Jubin C."/>
            <person name="Jung P."/>
            <person name="Lafontaine I."/>
            <person name="Leh-Louis V."/>
            <person name="Lemaire M."/>
            <person name="Marcet-Houben M."/>
            <person name="Mascher M."/>
            <person name="Morel G."/>
            <person name="Richard G.-F."/>
            <person name="Riechen J."/>
            <person name="Sacerdot C."/>
            <person name="Sarkar A."/>
            <person name="Savel G."/>
            <person name="Schacherer J."/>
            <person name="Sherman D."/>
            <person name="Straub M.-L."/>
            <person name="Stein N."/>
            <person name="Thierry A."/>
            <person name="Trautwein-Schult A."/>
            <person name="Westhof E."/>
            <person name="Worch S."/>
            <person name="Dujon B."/>
            <person name="Souciet J.-L."/>
            <person name="Wincker P."/>
            <person name="Scholz U."/>
            <person name="Neuveglise N."/>
        </authorList>
    </citation>
    <scope>NUCLEOTIDE SEQUENCE</scope>
    <source>
        <strain evidence="1">LS3</strain>
    </source>
</reference>
<sequence>MSTGCKLEAVPTGRKFIQDTGDTGIVTGPPIGQVGHLVLQYSWVPFATALVLDRLVVIRWSLIINKYIS</sequence>
<evidence type="ECO:0000313" key="1">
    <source>
        <dbReference type="EMBL" id="CDP37172.1"/>
    </source>
</evidence>
<gene>
    <name evidence="1" type="ORF">GNLVRS02_ARAD1D05456g</name>
</gene>
<name>A0A060TE98_BLAAD</name>